<feature type="region of interest" description="Disordered" evidence="1">
    <location>
        <begin position="114"/>
        <end position="147"/>
    </location>
</feature>
<proteinExistence type="predicted"/>
<reference evidence="2 3" key="1">
    <citation type="submission" date="2015-08" db="EMBL/GenBank/DDBJ databases">
        <title>Next Generation Sequencing and Analysis of the Genome of Puccinia sorghi L Schw, the Causal Agent of Maize Common Rust.</title>
        <authorList>
            <person name="Rochi L."/>
            <person name="Burguener G."/>
            <person name="Darino M."/>
            <person name="Turjanski A."/>
            <person name="Kreff E."/>
            <person name="Dieguez M.J."/>
            <person name="Sacco F."/>
        </authorList>
    </citation>
    <scope>NUCLEOTIDE SEQUENCE [LARGE SCALE GENOMIC DNA]</scope>
    <source>
        <strain evidence="2 3">RO10H11247</strain>
    </source>
</reference>
<dbReference type="EMBL" id="LAVV01009102">
    <property type="protein sequence ID" value="KNZ51223.1"/>
    <property type="molecule type" value="Genomic_DNA"/>
</dbReference>
<keyword evidence="3" id="KW-1185">Reference proteome</keyword>
<feature type="non-terminal residue" evidence="2">
    <location>
        <position position="147"/>
    </location>
</feature>
<dbReference type="VEuPathDB" id="FungiDB:VP01_403g2"/>
<comment type="caution">
    <text evidence="2">The sequence shown here is derived from an EMBL/GenBank/DDBJ whole genome shotgun (WGS) entry which is preliminary data.</text>
</comment>
<protein>
    <submittedName>
        <fullName evidence="2">Uncharacterized protein</fullName>
    </submittedName>
</protein>
<dbReference type="AlphaFoldDB" id="A0A0L6URP3"/>
<sequence>MMRFHKFITSFNGYFLDPERKGKAQQALCIFKQSCNVDSYTQQFNPLPWRIEGEHLTCNFPTAHACEIRQTQCTTATNPSAMDISAMNCCLSNSEGKKMMQACVELLLRGDSERNQTRTGEQGGLFWESDEREQGRENHLRETRRAW</sequence>
<organism evidence="2 3">
    <name type="scientific">Puccinia sorghi</name>
    <dbReference type="NCBI Taxonomy" id="27349"/>
    <lineage>
        <taxon>Eukaryota</taxon>
        <taxon>Fungi</taxon>
        <taxon>Dikarya</taxon>
        <taxon>Basidiomycota</taxon>
        <taxon>Pucciniomycotina</taxon>
        <taxon>Pucciniomycetes</taxon>
        <taxon>Pucciniales</taxon>
        <taxon>Pucciniaceae</taxon>
        <taxon>Puccinia</taxon>
    </lineage>
</organism>
<gene>
    <name evidence="2" type="ORF">VP01_403g2</name>
</gene>
<dbReference type="Proteomes" id="UP000037035">
    <property type="component" value="Unassembled WGS sequence"/>
</dbReference>
<evidence type="ECO:0000313" key="2">
    <source>
        <dbReference type="EMBL" id="KNZ51223.1"/>
    </source>
</evidence>
<evidence type="ECO:0000313" key="3">
    <source>
        <dbReference type="Proteomes" id="UP000037035"/>
    </source>
</evidence>
<name>A0A0L6URP3_9BASI</name>
<accession>A0A0L6URP3</accession>
<evidence type="ECO:0000256" key="1">
    <source>
        <dbReference type="SAM" id="MobiDB-lite"/>
    </source>
</evidence>
<feature type="compositionally biased region" description="Basic and acidic residues" evidence="1">
    <location>
        <begin position="132"/>
        <end position="147"/>
    </location>
</feature>
<dbReference type="OrthoDB" id="3268055at2759"/>